<keyword evidence="2" id="KW-0472">Membrane</keyword>
<name>A0A4Q1VPV4_9BRAD</name>
<feature type="transmembrane region" description="Helical" evidence="2">
    <location>
        <begin position="38"/>
        <end position="59"/>
    </location>
</feature>
<keyword evidence="2" id="KW-0812">Transmembrane</keyword>
<gene>
    <name evidence="3" type="ORF">B5V03_01065</name>
</gene>
<dbReference type="AlphaFoldDB" id="A0A4Q1VPV4"/>
<keyword evidence="4" id="KW-1185">Reference proteome</keyword>
<evidence type="ECO:0000256" key="1">
    <source>
        <dbReference type="SAM" id="MobiDB-lite"/>
    </source>
</evidence>
<sequence length="196" mass="21404">MSKLAQRMQKAVGAWRRHLEQDQLPKETGRPGANIERVLLALLSLLVVVSCAGAIAALMQLKSIKSELTALQRELLPLKERVARLDQIEKSKEAQDKVSDQKTQSSRESRAEEAPLLFSREEIQLIRDYIKPAPVAGPPMATIGVGDPVSGPTIPFPSPVTEKLSKLIGATFTIRNGAIIILKKDSRRADAVLGPN</sequence>
<dbReference type="EMBL" id="MZXW01000004">
    <property type="protein sequence ID" value="RXT54322.1"/>
    <property type="molecule type" value="Genomic_DNA"/>
</dbReference>
<evidence type="ECO:0000313" key="3">
    <source>
        <dbReference type="EMBL" id="RXT54322.1"/>
    </source>
</evidence>
<protein>
    <submittedName>
        <fullName evidence="3">Uncharacterized protein</fullName>
    </submittedName>
</protein>
<keyword evidence="2" id="KW-1133">Transmembrane helix</keyword>
<reference evidence="3 4" key="1">
    <citation type="submission" date="2017-03" db="EMBL/GenBank/DDBJ databases">
        <authorList>
            <person name="Safronova V.I."/>
            <person name="Sazanova A.L."/>
            <person name="Chirak E.R."/>
        </authorList>
    </citation>
    <scope>NUCLEOTIDE SEQUENCE [LARGE SCALE GENOMIC DNA]</scope>
    <source>
        <strain evidence="3 4">Opo-243</strain>
    </source>
</reference>
<organism evidence="3 4">
    <name type="scientific">Bradyrhizobium betae</name>
    <dbReference type="NCBI Taxonomy" id="244734"/>
    <lineage>
        <taxon>Bacteria</taxon>
        <taxon>Pseudomonadati</taxon>
        <taxon>Pseudomonadota</taxon>
        <taxon>Alphaproteobacteria</taxon>
        <taxon>Hyphomicrobiales</taxon>
        <taxon>Nitrobacteraceae</taxon>
        <taxon>Bradyrhizobium</taxon>
    </lineage>
</organism>
<dbReference type="Proteomes" id="UP000290819">
    <property type="component" value="Unassembled WGS sequence"/>
</dbReference>
<comment type="caution">
    <text evidence="3">The sequence shown here is derived from an EMBL/GenBank/DDBJ whole genome shotgun (WGS) entry which is preliminary data.</text>
</comment>
<feature type="region of interest" description="Disordered" evidence="1">
    <location>
        <begin position="91"/>
        <end position="113"/>
    </location>
</feature>
<evidence type="ECO:0000313" key="4">
    <source>
        <dbReference type="Proteomes" id="UP000290819"/>
    </source>
</evidence>
<evidence type="ECO:0000256" key="2">
    <source>
        <dbReference type="SAM" id="Phobius"/>
    </source>
</evidence>
<accession>A0A4Q1VPV4</accession>
<dbReference type="OrthoDB" id="8228505at2"/>
<proteinExistence type="predicted"/>